<evidence type="ECO:0000256" key="1">
    <source>
        <dbReference type="ARBA" id="ARBA00005964"/>
    </source>
</evidence>
<dbReference type="InterPro" id="IPR019826">
    <property type="entry name" value="Carboxylesterase_B_AS"/>
</dbReference>
<reference evidence="5 6" key="1">
    <citation type="submission" date="2024-04" db="EMBL/GenBank/DDBJ databases">
        <title>Phyllosticta paracitricarpa is synonymous to the EU quarantine fungus P. citricarpa based on phylogenomic analyses.</title>
        <authorList>
            <consortium name="Lawrence Berkeley National Laboratory"/>
            <person name="Van Ingen-Buijs V.A."/>
            <person name="Van Westerhoven A.C."/>
            <person name="Haridas S."/>
            <person name="Skiadas P."/>
            <person name="Martin F."/>
            <person name="Groenewald J.Z."/>
            <person name="Crous P.W."/>
            <person name="Seidl M.F."/>
        </authorList>
    </citation>
    <scope>NUCLEOTIDE SEQUENCE [LARGE SCALE GENOMIC DNA]</scope>
    <source>
        <strain evidence="5 6">CBS 123374</strain>
    </source>
</reference>
<dbReference type="InterPro" id="IPR050309">
    <property type="entry name" value="Type-B_Carboxylest/Lipase"/>
</dbReference>
<keyword evidence="6" id="KW-1185">Reference proteome</keyword>
<keyword evidence="2 3" id="KW-0378">Hydrolase</keyword>
<proteinExistence type="inferred from homology"/>
<evidence type="ECO:0000313" key="6">
    <source>
        <dbReference type="Proteomes" id="UP001492380"/>
    </source>
</evidence>
<keyword evidence="3" id="KW-0732">Signal</keyword>
<feature type="chain" id="PRO_5044970851" description="Carboxylic ester hydrolase" evidence="3">
    <location>
        <begin position="23"/>
        <end position="583"/>
    </location>
</feature>
<comment type="similarity">
    <text evidence="1 3">Belongs to the type-B carboxylesterase/lipase family.</text>
</comment>
<dbReference type="SUPFAM" id="SSF53474">
    <property type="entry name" value="alpha/beta-Hydrolases"/>
    <property type="match status" value="1"/>
</dbReference>
<protein>
    <recommendedName>
        <fullName evidence="3">Carboxylic ester hydrolase</fullName>
        <ecNumber evidence="3">3.1.1.-</ecNumber>
    </recommendedName>
</protein>
<evidence type="ECO:0000256" key="3">
    <source>
        <dbReference type="RuleBase" id="RU361235"/>
    </source>
</evidence>
<dbReference type="Pfam" id="PF00135">
    <property type="entry name" value="COesterase"/>
    <property type="match status" value="1"/>
</dbReference>
<accession>A0ABR1Z506</accession>
<evidence type="ECO:0000313" key="5">
    <source>
        <dbReference type="EMBL" id="KAK8247376.1"/>
    </source>
</evidence>
<evidence type="ECO:0000256" key="2">
    <source>
        <dbReference type="ARBA" id="ARBA00022801"/>
    </source>
</evidence>
<dbReference type="EC" id="3.1.1.-" evidence="3"/>
<organism evidence="5 6">
    <name type="scientific">Phyllosticta capitalensis</name>
    <dbReference type="NCBI Taxonomy" id="121624"/>
    <lineage>
        <taxon>Eukaryota</taxon>
        <taxon>Fungi</taxon>
        <taxon>Dikarya</taxon>
        <taxon>Ascomycota</taxon>
        <taxon>Pezizomycotina</taxon>
        <taxon>Dothideomycetes</taxon>
        <taxon>Dothideomycetes incertae sedis</taxon>
        <taxon>Botryosphaeriales</taxon>
        <taxon>Phyllostictaceae</taxon>
        <taxon>Phyllosticta</taxon>
    </lineage>
</organism>
<dbReference type="Proteomes" id="UP001492380">
    <property type="component" value="Unassembled WGS sequence"/>
</dbReference>
<feature type="domain" description="Carboxylesterase type B" evidence="4">
    <location>
        <begin position="49"/>
        <end position="549"/>
    </location>
</feature>
<gene>
    <name evidence="5" type="ORF">HDK90DRAFT_540151</name>
</gene>
<dbReference type="PANTHER" id="PTHR11559">
    <property type="entry name" value="CARBOXYLESTERASE"/>
    <property type="match status" value="1"/>
</dbReference>
<evidence type="ECO:0000259" key="4">
    <source>
        <dbReference type="Pfam" id="PF00135"/>
    </source>
</evidence>
<sequence length="583" mass="64688">MAFVRVSALVLALSVILALAHTFELQQFLAPATSHLFQSRYLPFSQSDRPAVSLSQGKIVGTTLNGDYPQPVEAFRGFPYSQNAAGSRRFKPLEPLPQSDRTFDAAEYGPVCPGKSFRGMQAAYDEDCLMVNVFRPAGTNSSAKLPVALYVHGGAFNRGYAHMTDLPSMVGWSESPFIGVSFQYRIGALGFLPSGVTEKEGLLNLGLRDMIFFFNWFRENIGEFGGDPEDVTVFGLSAGAHAIGHMVMNTEEPFFQRAIMESGATTARAVHKPTAPLHEDQFEKYVKLAGCGDVPSDSIFECLREAPADKVIQASFAVFDEYNPSLRWAFQPTIDGKILKGRPTEAWESGIWHKMPILTGFTTNEAASYVPTSLDSPEEFPNYFETLHPDLSDKDIKELSKLYPDPSTDSASPYLETRPLSLGKQFKRAEAAYAHYAYVCPVHSTVLHASAGQEEPVYMYHWAVNRTVLEGANHGDQYVYETYAPGPRKLSPFQEKLAGEVHAYWTSFITQKGDPNALKGKGPDRAEWTPYKKGKAEKKMIFGLGNDEQAGGSGVGVTTQMVDDEWARKECDWWWSKGERLHQ</sequence>
<comment type="caution">
    <text evidence="5">The sequence shown here is derived from an EMBL/GenBank/DDBJ whole genome shotgun (WGS) entry which is preliminary data.</text>
</comment>
<dbReference type="PROSITE" id="PS00122">
    <property type="entry name" value="CARBOXYLESTERASE_B_1"/>
    <property type="match status" value="1"/>
</dbReference>
<dbReference type="Gene3D" id="3.40.50.1820">
    <property type="entry name" value="alpha/beta hydrolase"/>
    <property type="match status" value="1"/>
</dbReference>
<dbReference type="InterPro" id="IPR029058">
    <property type="entry name" value="AB_hydrolase_fold"/>
</dbReference>
<dbReference type="InterPro" id="IPR002018">
    <property type="entry name" value="CarbesteraseB"/>
</dbReference>
<feature type="signal peptide" evidence="3">
    <location>
        <begin position="1"/>
        <end position="22"/>
    </location>
</feature>
<name>A0ABR1Z506_9PEZI</name>
<dbReference type="EMBL" id="JBBWRZ010000001">
    <property type="protein sequence ID" value="KAK8247376.1"/>
    <property type="molecule type" value="Genomic_DNA"/>
</dbReference>